<sequence>MPHKSVGISIRDRTAPDRLGQFRQHSILIECSGTLYGFTSEQVPIKGTIELEIVFKESSGVKCIPVLYTVVDVEASYNIIMGRLALNKLGLVVSTYHILKIRSHPPISEGTVVNVLDLDLDPRCRYEHERPHPAEDLKEIQVRPSPTHKTKIGTTLDPVEEARLVEFLRRNNDVFARTTNDMSGIDLRFMCHHLSIARDTKPVAQKKCKQGEEKQKVARNETNKLPAVGFIREVQYPTWLANVVMVKKVNSKWRICTDYTDLDKACPRIRTPLPSIDRLVDGVSGFGLLSFMDAYSGYNQI</sequence>
<feature type="non-terminal residue" evidence="1">
    <location>
        <position position="1"/>
    </location>
</feature>
<dbReference type="PANTHER" id="PTHR24559">
    <property type="entry name" value="TRANSPOSON TY3-I GAG-POL POLYPROTEIN"/>
    <property type="match status" value="1"/>
</dbReference>
<dbReference type="InterPro" id="IPR053134">
    <property type="entry name" value="RNA-dir_DNA_polymerase"/>
</dbReference>
<dbReference type="InterPro" id="IPR043128">
    <property type="entry name" value="Rev_trsase/Diguanyl_cyclase"/>
</dbReference>
<accession>A0A371FY06</accession>
<reference evidence="1" key="1">
    <citation type="submission" date="2018-05" db="EMBL/GenBank/DDBJ databases">
        <title>Draft genome of Mucuna pruriens seed.</title>
        <authorList>
            <person name="Nnadi N.E."/>
            <person name="Vos R."/>
            <person name="Hasami M.H."/>
            <person name="Devisetty U.K."/>
            <person name="Aguiy J.C."/>
        </authorList>
    </citation>
    <scope>NUCLEOTIDE SEQUENCE [LARGE SCALE GENOMIC DNA]</scope>
    <source>
        <strain evidence="1">JCA_2017</strain>
    </source>
</reference>
<dbReference type="Gene3D" id="3.10.10.10">
    <property type="entry name" value="HIV Type 1 Reverse Transcriptase, subunit A, domain 1"/>
    <property type="match status" value="1"/>
</dbReference>
<gene>
    <name evidence="1" type="ORF">CR513_35907</name>
</gene>
<dbReference type="PANTHER" id="PTHR24559:SF444">
    <property type="entry name" value="REVERSE TRANSCRIPTASE DOMAIN-CONTAINING PROTEIN"/>
    <property type="match status" value="1"/>
</dbReference>
<organism evidence="1 2">
    <name type="scientific">Mucuna pruriens</name>
    <name type="common">Velvet bean</name>
    <name type="synonym">Dolichos pruriens</name>
    <dbReference type="NCBI Taxonomy" id="157652"/>
    <lineage>
        <taxon>Eukaryota</taxon>
        <taxon>Viridiplantae</taxon>
        <taxon>Streptophyta</taxon>
        <taxon>Embryophyta</taxon>
        <taxon>Tracheophyta</taxon>
        <taxon>Spermatophyta</taxon>
        <taxon>Magnoliopsida</taxon>
        <taxon>eudicotyledons</taxon>
        <taxon>Gunneridae</taxon>
        <taxon>Pentapetalae</taxon>
        <taxon>rosids</taxon>
        <taxon>fabids</taxon>
        <taxon>Fabales</taxon>
        <taxon>Fabaceae</taxon>
        <taxon>Papilionoideae</taxon>
        <taxon>50 kb inversion clade</taxon>
        <taxon>NPAAA clade</taxon>
        <taxon>indigoferoid/millettioid clade</taxon>
        <taxon>Phaseoleae</taxon>
        <taxon>Mucuna</taxon>
    </lineage>
</organism>
<keyword evidence="2" id="KW-1185">Reference proteome</keyword>
<comment type="caution">
    <text evidence="1">The sequence shown here is derived from an EMBL/GenBank/DDBJ whole genome shotgun (WGS) entry which is preliminary data.</text>
</comment>
<evidence type="ECO:0000313" key="1">
    <source>
        <dbReference type="EMBL" id="RDX83205.1"/>
    </source>
</evidence>
<dbReference type="InterPro" id="IPR043502">
    <property type="entry name" value="DNA/RNA_pol_sf"/>
</dbReference>
<evidence type="ECO:0000313" key="2">
    <source>
        <dbReference type="Proteomes" id="UP000257109"/>
    </source>
</evidence>
<dbReference type="Proteomes" id="UP000257109">
    <property type="component" value="Unassembled WGS sequence"/>
</dbReference>
<dbReference type="EMBL" id="QJKJ01007430">
    <property type="protein sequence ID" value="RDX83205.1"/>
    <property type="molecule type" value="Genomic_DNA"/>
</dbReference>
<proteinExistence type="predicted"/>
<protein>
    <recommendedName>
        <fullName evidence="3">Reverse transcriptase domain-containing protein</fullName>
    </recommendedName>
</protein>
<dbReference type="OrthoDB" id="1928766at2759"/>
<name>A0A371FY06_MUCPR</name>
<dbReference type="SUPFAM" id="SSF56672">
    <property type="entry name" value="DNA/RNA polymerases"/>
    <property type="match status" value="1"/>
</dbReference>
<evidence type="ECO:0008006" key="3">
    <source>
        <dbReference type="Google" id="ProtNLM"/>
    </source>
</evidence>
<dbReference type="Gene3D" id="3.30.70.270">
    <property type="match status" value="1"/>
</dbReference>
<dbReference type="AlphaFoldDB" id="A0A371FY06"/>